<dbReference type="EMBL" id="BMLF01000002">
    <property type="protein sequence ID" value="GGM09590.1"/>
    <property type="molecule type" value="Genomic_DNA"/>
</dbReference>
<evidence type="ECO:0000313" key="2">
    <source>
        <dbReference type="EMBL" id="GGM09590.1"/>
    </source>
</evidence>
<reference evidence="2" key="2">
    <citation type="submission" date="2020-09" db="EMBL/GenBank/DDBJ databases">
        <authorList>
            <person name="Sun Q."/>
            <person name="Zhou Y."/>
        </authorList>
    </citation>
    <scope>NUCLEOTIDE SEQUENCE</scope>
    <source>
        <strain evidence="2">CGMCC 1.6293</strain>
    </source>
</reference>
<organism evidence="2 3">
    <name type="scientific">Pseudooceanicola nanhaiensis</name>
    <dbReference type="NCBI Taxonomy" id="375761"/>
    <lineage>
        <taxon>Bacteria</taxon>
        <taxon>Pseudomonadati</taxon>
        <taxon>Pseudomonadota</taxon>
        <taxon>Alphaproteobacteria</taxon>
        <taxon>Rhodobacterales</taxon>
        <taxon>Paracoccaceae</taxon>
        <taxon>Pseudooceanicola</taxon>
    </lineage>
</organism>
<dbReference type="SUPFAM" id="SSF55811">
    <property type="entry name" value="Nudix"/>
    <property type="match status" value="1"/>
</dbReference>
<keyword evidence="3" id="KW-1185">Reference proteome</keyword>
<evidence type="ECO:0000313" key="3">
    <source>
        <dbReference type="Proteomes" id="UP000649829"/>
    </source>
</evidence>
<dbReference type="InterPro" id="IPR000086">
    <property type="entry name" value="NUDIX_hydrolase_dom"/>
</dbReference>
<accession>A0A917T3H3</accession>
<dbReference type="Gene3D" id="3.90.79.10">
    <property type="entry name" value="Nucleoside Triphosphate Pyrophosphohydrolase"/>
    <property type="match status" value="1"/>
</dbReference>
<dbReference type="Pfam" id="PF00293">
    <property type="entry name" value="NUDIX"/>
    <property type="match status" value="1"/>
</dbReference>
<name>A0A917T3H3_9RHOB</name>
<dbReference type="GO" id="GO:0003824">
    <property type="term" value="F:catalytic activity"/>
    <property type="evidence" value="ECO:0007669"/>
    <property type="project" value="UniProtKB-ARBA"/>
</dbReference>
<protein>
    <recommendedName>
        <fullName evidence="1">Nudix hydrolase domain-containing protein</fullName>
    </recommendedName>
</protein>
<dbReference type="Proteomes" id="UP000649829">
    <property type="component" value="Unassembled WGS sequence"/>
</dbReference>
<dbReference type="AlphaFoldDB" id="A0A917T3H3"/>
<sequence length="91" mass="9773">MGAAAARELLEETGVEALPRGTIDTLDIILREDGVLRHHFLLVAVRCDYAAGTPRGADDVHEAAWVPVAEVMARARPLSEDVDTIVAKARA</sequence>
<evidence type="ECO:0000259" key="1">
    <source>
        <dbReference type="Pfam" id="PF00293"/>
    </source>
</evidence>
<feature type="domain" description="Nudix hydrolase" evidence="1">
    <location>
        <begin position="3"/>
        <end position="75"/>
    </location>
</feature>
<comment type="caution">
    <text evidence="2">The sequence shown here is derived from an EMBL/GenBank/DDBJ whole genome shotgun (WGS) entry which is preliminary data.</text>
</comment>
<dbReference type="InterPro" id="IPR015797">
    <property type="entry name" value="NUDIX_hydrolase-like_dom_sf"/>
</dbReference>
<gene>
    <name evidence="2" type="ORF">GCM10011534_34470</name>
</gene>
<proteinExistence type="predicted"/>
<reference evidence="2" key="1">
    <citation type="journal article" date="2014" name="Int. J. Syst. Evol. Microbiol.">
        <title>Complete genome sequence of Corynebacterium casei LMG S-19264T (=DSM 44701T), isolated from a smear-ripened cheese.</title>
        <authorList>
            <consortium name="US DOE Joint Genome Institute (JGI-PGF)"/>
            <person name="Walter F."/>
            <person name="Albersmeier A."/>
            <person name="Kalinowski J."/>
            <person name="Ruckert C."/>
        </authorList>
    </citation>
    <scope>NUCLEOTIDE SEQUENCE</scope>
    <source>
        <strain evidence="2">CGMCC 1.6293</strain>
    </source>
</reference>